<organism evidence="3 4">
    <name type="scientific">Streptomyces lutosisoli</name>
    <dbReference type="NCBI Taxonomy" id="2665721"/>
    <lineage>
        <taxon>Bacteria</taxon>
        <taxon>Bacillati</taxon>
        <taxon>Actinomycetota</taxon>
        <taxon>Actinomycetes</taxon>
        <taxon>Kitasatosporales</taxon>
        <taxon>Streptomycetaceae</taxon>
        <taxon>Streptomyces</taxon>
    </lineage>
</organism>
<comment type="caution">
    <text evidence="3">The sequence shown here is derived from an EMBL/GenBank/DDBJ whole genome shotgun (WGS) entry which is preliminary data.</text>
</comment>
<dbReference type="Proteomes" id="UP001596957">
    <property type="component" value="Unassembled WGS sequence"/>
</dbReference>
<evidence type="ECO:0000259" key="2">
    <source>
        <dbReference type="Pfam" id="PF13400"/>
    </source>
</evidence>
<keyword evidence="1" id="KW-0472">Membrane</keyword>
<keyword evidence="1" id="KW-0812">Transmembrane</keyword>
<name>A0ABW2VD69_9ACTN</name>
<evidence type="ECO:0000313" key="4">
    <source>
        <dbReference type="Proteomes" id="UP001596957"/>
    </source>
</evidence>
<keyword evidence="4" id="KW-1185">Reference proteome</keyword>
<protein>
    <submittedName>
        <fullName evidence="3">Pilus assembly protein TadG-related protein</fullName>
    </submittedName>
</protein>
<sequence>MGRPDLHRDPQRGPGRDRRLTFVGLRSDRGQTLPIYIWLTGILLFAAFAFFAFAQAASARNGAQSAADAAALAAAQDARDELVDGLQVAIGQDNNWLDWLDGKQDPAGAGTTAAAQQLAAENDSTLQGVQPVMRNGYPGYQADIQTNYTVGDSIIPGTEGMQAKAHAIAVIQPRCDFDLNADPKKPVELDCDGEIVNIDPGDFNPDDLPDASVLFSVHLAE</sequence>
<gene>
    <name evidence="3" type="ORF">ACFQZP_07990</name>
</gene>
<feature type="transmembrane region" description="Helical" evidence="1">
    <location>
        <begin position="35"/>
        <end position="54"/>
    </location>
</feature>
<evidence type="ECO:0000256" key="1">
    <source>
        <dbReference type="SAM" id="Phobius"/>
    </source>
</evidence>
<accession>A0ABW2VD69</accession>
<dbReference type="Pfam" id="PF13400">
    <property type="entry name" value="Tad"/>
    <property type="match status" value="1"/>
</dbReference>
<feature type="domain" description="Putative Flp pilus-assembly TadG-like N-terminal" evidence="2">
    <location>
        <begin position="31"/>
        <end position="77"/>
    </location>
</feature>
<reference evidence="4" key="1">
    <citation type="journal article" date="2019" name="Int. J. Syst. Evol. Microbiol.">
        <title>The Global Catalogue of Microorganisms (GCM) 10K type strain sequencing project: providing services to taxonomists for standard genome sequencing and annotation.</title>
        <authorList>
            <consortium name="The Broad Institute Genomics Platform"/>
            <consortium name="The Broad Institute Genome Sequencing Center for Infectious Disease"/>
            <person name="Wu L."/>
            <person name="Ma J."/>
        </authorList>
    </citation>
    <scope>NUCLEOTIDE SEQUENCE [LARGE SCALE GENOMIC DNA]</scope>
    <source>
        <strain evidence="4">CGMCC 4.7198</strain>
    </source>
</reference>
<evidence type="ECO:0000313" key="3">
    <source>
        <dbReference type="EMBL" id="MFD0281615.1"/>
    </source>
</evidence>
<dbReference type="EMBL" id="JBHTEC010000001">
    <property type="protein sequence ID" value="MFD0281615.1"/>
    <property type="molecule type" value="Genomic_DNA"/>
</dbReference>
<dbReference type="RefSeq" id="WP_381257814.1">
    <property type="nucleotide sequence ID" value="NZ_JBHTBI010000020.1"/>
</dbReference>
<dbReference type="InterPro" id="IPR028087">
    <property type="entry name" value="Tad_N"/>
</dbReference>
<keyword evidence="1" id="KW-1133">Transmembrane helix</keyword>
<proteinExistence type="predicted"/>